<name>A0A4U5MDI7_STECR</name>
<gene>
    <name evidence="1" type="ORF">L596_023392</name>
</gene>
<comment type="caution">
    <text evidence="1">The sequence shown here is derived from an EMBL/GenBank/DDBJ whole genome shotgun (WGS) entry which is preliminary data.</text>
</comment>
<reference evidence="1 2" key="2">
    <citation type="journal article" date="2019" name="G3 (Bethesda)">
        <title>Hybrid Assembly of the Genome of the Entomopathogenic Nematode Steinernema carpocapsae Identifies the X-Chromosome.</title>
        <authorList>
            <person name="Serra L."/>
            <person name="Macchietto M."/>
            <person name="Macias-Munoz A."/>
            <person name="McGill C.J."/>
            <person name="Rodriguez I.M."/>
            <person name="Rodriguez B."/>
            <person name="Murad R."/>
            <person name="Mortazavi A."/>
        </authorList>
    </citation>
    <scope>NUCLEOTIDE SEQUENCE [LARGE SCALE GENOMIC DNA]</scope>
    <source>
        <strain evidence="1 2">ALL</strain>
    </source>
</reference>
<dbReference type="AlphaFoldDB" id="A0A4U5MDI7"/>
<dbReference type="Proteomes" id="UP000298663">
    <property type="component" value="Unassembled WGS sequence"/>
</dbReference>
<evidence type="ECO:0000313" key="1">
    <source>
        <dbReference type="EMBL" id="TKR67206.1"/>
    </source>
</evidence>
<proteinExistence type="predicted"/>
<accession>A0A4U5MDI7</accession>
<organism evidence="1 2">
    <name type="scientific">Steinernema carpocapsae</name>
    <name type="common">Entomopathogenic nematode</name>
    <dbReference type="NCBI Taxonomy" id="34508"/>
    <lineage>
        <taxon>Eukaryota</taxon>
        <taxon>Metazoa</taxon>
        <taxon>Ecdysozoa</taxon>
        <taxon>Nematoda</taxon>
        <taxon>Chromadorea</taxon>
        <taxon>Rhabditida</taxon>
        <taxon>Tylenchina</taxon>
        <taxon>Panagrolaimomorpha</taxon>
        <taxon>Strongyloidoidea</taxon>
        <taxon>Steinernematidae</taxon>
        <taxon>Steinernema</taxon>
    </lineage>
</organism>
<evidence type="ECO:0000313" key="2">
    <source>
        <dbReference type="Proteomes" id="UP000298663"/>
    </source>
</evidence>
<dbReference type="EMBL" id="AZBU02000008">
    <property type="protein sequence ID" value="TKR67206.1"/>
    <property type="molecule type" value="Genomic_DNA"/>
</dbReference>
<protein>
    <submittedName>
        <fullName evidence="1">Uncharacterized protein</fullName>
    </submittedName>
</protein>
<reference evidence="1 2" key="1">
    <citation type="journal article" date="2015" name="Genome Biol.">
        <title>Comparative genomics of Steinernema reveals deeply conserved gene regulatory networks.</title>
        <authorList>
            <person name="Dillman A.R."/>
            <person name="Macchietto M."/>
            <person name="Porter C.F."/>
            <person name="Rogers A."/>
            <person name="Williams B."/>
            <person name="Antoshechkin I."/>
            <person name="Lee M.M."/>
            <person name="Goodwin Z."/>
            <person name="Lu X."/>
            <person name="Lewis E.E."/>
            <person name="Goodrich-Blair H."/>
            <person name="Stock S.P."/>
            <person name="Adams B.J."/>
            <person name="Sternberg P.W."/>
            <person name="Mortazavi A."/>
        </authorList>
    </citation>
    <scope>NUCLEOTIDE SEQUENCE [LARGE SCALE GENOMIC DNA]</scope>
    <source>
        <strain evidence="1 2">ALL</strain>
    </source>
</reference>
<keyword evidence="2" id="KW-1185">Reference proteome</keyword>
<sequence length="86" mass="9944">MGFRRRLLRLFPLLLQLRLRPGPKELMMIPSALRNRMGALQVSSSASLSTQSAPNSLESAIRKLLKEYFRPQLPPNVVHQAWRRIH</sequence>